<sequence length="587" mass="65235">MLRSFRELPVRAKRQFVRDLRVDPYLRYILVVSVFLTGFWFWHRIPNFATRDERARVLDVLVAYGTVFSDPSIDSFRTGIEWGRPYGATFYLYAIVLFPVVLLTVLFGTSDVVLAFDSPTATFGYWPVWNTVPEWFWMVCLSLVRLTSVVFAVGSVYLTYRIGTLLRDRMSGRLAATMLTITFGFLVVAHEGGEDVPSLFFILLTLYLALRYIDTGDEAVYLAGCVVGGIAIAFKFTAAPLVVLLGLAFFLRARHVEDRWATLVRPKTIVAGAGLGAVTIVLGFPSVFVSGFDPLIERITQGMGRSEQSHGPTAPIWWWYLRSYANGLGLPLSIASVLGVLGSVLRLRDRSIETSGVLLLLGGIGSYLVLFSSWQNFRVHHLLPTFPMLAILVGVTVSRLFARSQRLARPILAVLLVTGGAYAVVGDLGYATQPMDDATTWLDRNASENASMEVYRADMHDIAVPHGMTVHHPNARAQNNDDNADARCPEYLQLGYRDLYFLNPETPGRTNPSRAAYIRSLLNGSRNYEIAAEFGRRPDDYAANPSSPGSVRDALWVGLVPRVPQYGDEQDLGPDQFTVVLHRTGPC</sequence>
<dbReference type="GO" id="GO:0008610">
    <property type="term" value="P:lipid biosynthetic process"/>
    <property type="evidence" value="ECO:0007669"/>
    <property type="project" value="UniProtKB-ARBA"/>
</dbReference>
<evidence type="ECO:0000313" key="10">
    <source>
        <dbReference type="EMBL" id="UPM42293.1"/>
    </source>
</evidence>
<evidence type="ECO:0000256" key="5">
    <source>
        <dbReference type="ARBA" id="ARBA00022692"/>
    </source>
</evidence>
<evidence type="ECO:0000256" key="4">
    <source>
        <dbReference type="ARBA" id="ARBA00022679"/>
    </source>
</evidence>
<organism evidence="10 11">
    <name type="scientific">Halocatena salina</name>
    <dbReference type="NCBI Taxonomy" id="2934340"/>
    <lineage>
        <taxon>Archaea</taxon>
        <taxon>Methanobacteriati</taxon>
        <taxon>Methanobacteriota</taxon>
        <taxon>Stenosarchaea group</taxon>
        <taxon>Halobacteria</taxon>
        <taxon>Halobacteriales</taxon>
        <taxon>Natronomonadaceae</taxon>
        <taxon>Halocatena</taxon>
    </lineage>
</organism>
<reference evidence="10" key="1">
    <citation type="submission" date="2022-04" db="EMBL/GenBank/DDBJ databases">
        <title>Halocatena sp. nov., isolated from a salt lake.</title>
        <authorList>
            <person name="Cui H.-L."/>
        </authorList>
    </citation>
    <scope>NUCLEOTIDE SEQUENCE</scope>
    <source>
        <strain evidence="10">AD-1</strain>
    </source>
</reference>
<keyword evidence="5 8" id="KW-0812">Transmembrane</keyword>
<keyword evidence="6 8" id="KW-1133">Transmembrane helix</keyword>
<keyword evidence="11" id="KW-1185">Reference proteome</keyword>
<dbReference type="PANTHER" id="PTHR33908">
    <property type="entry name" value="MANNOSYLTRANSFERASE YKCB-RELATED"/>
    <property type="match status" value="1"/>
</dbReference>
<dbReference type="GO" id="GO:0016763">
    <property type="term" value="F:pentosyltransferase activity"/>
    <property type="evidence" value="ECO:0007669"/>
    <property type="project" value="TreeGrafter"/>
</dbReference>
<dbReference type="InterPro" id="IPR038731">
    <property type="entry name" value="RgtA/B/C-like"/>
</dbReference>
<dbReference type="GO" id="GO:0005886">
    <property type="term" value="C:plasma membrane"/>
    <property type="evidence" value="ECO:0007669"/>
    <property type="project" value="UniProtKB-SubCell"/>
</dbReference>
<dbReference type="PANTHER" id="PTHR33908:SF11">
    <property type="entry name" value="MEMBRANE PROTEIN"/>
    <property type="match status" value="1"/>
</dbReference>
<dbReference type="Pfam" id="PF13231">
    <property type="entry name" value="PMT_2"/>
    <property type="match status" value="1"/>
</dbReference>
<keyword evidence="3" id="KW-0328">Glycosyltransferase</keyword>
<comment type="subcellular location">
    <subcellularLocation>
        <location evidence="1">Cell membrane</location>
        <topology evidence="1">Multi-pass membrane protein</topology>
    </subcellularLocation>
</comment>
<feature type="transmembrane region" description="Helical" evidence="8">
    <location>
        <begin position="90"/>
        <end position="115"/>
    </location>
</feature>
<evidence type="ECO:0000256" key="2">
    <source>
        <dbReference type="ARBA" id="ARBA00022475"/>
    </source>
</evidence>
<gene>
    <name evidence="10" type="ORF">MW046_10025</name>
</gene>
<evidence type="ECO:0000256" key="7">
    <source>
        <dbReference type="ARBA" id="ARBA00023136"/>
    </source>
</evidence>
<feature type="transmembrane region" description="Helical" evidence="8">
    <location>
        <begin position="411"/>
        <end position="430"/>
    </location>
</feature>
<evidence type="ECO:0000256" key="1">
    <source>
        <dbReference type="ARBA" id="ARBA00004651"/>
    </source>
</evidence>
<evidence type="ECO:0000259" key="9">
    <source>
        <dbReference type="Pfam" id="PF13231"/>
    </source>
</evidence>
<dbReference type="InterPro" id="IPR050297">
    <property type="entry name" value="LipidA_mod_glycosyltrf_83"/>
</dbReference>
<accession>A0A8U0A2R3</accession>
<dbReference type="AlphaFoldDB" id="A0A8U0A2R3"/>
<feature type="transmembrane region" description="Helical" evidence="8">
    <location>
        <begin position="25"/>
        <end position="42"/>
    </location>
</feature>
<feature type="domain" description="Glycosyltransferase RgtA/B/C/D-like" evidence="9">
    <location>
        <begin position="144"/>
        <end position="263"/>
    </location>
</feature>
<feature type="transmembrane region" description="Helical" evidence="8">
    <location>
        <begin position="220"/>
        <end position="251"/>
    </location>
</feature>
<dbReference type="GeneID" id="71928386"/>
<dbReference type="Proteomes" id="UP000831768">
    <property type="component" value="Chromosome"/>
</dbReference>
<keyword evidence="4" id="KW-0808">Transferase</keyword>
<feature type="transmembrane region" description="Helical" evidence="8">
    <location>
        <begin position="357"/>
        <end position="375"/>
    </location>
</feature>
<evidence type="ECO:0000256" key="3">
    <source>
        <dbReference type="ARBA" id="ARBA00022676"/>
    </source>
</evidence>
<keyword evidence="2" id="KW-1003">Cell membrane</keyword>
<evidence type="ECO:0000313" key="11">
    <source>
        <dbReference type="Proteomes" id="UP000831768"/>
    </source>
</evidence>
<proteinExistence type="predicted"/>
<dbReference type="RefSeq" id="WP_247992968.1">
    <property type="nucleotide sequence ID" value="NZ_CP096019.1"/>
</dbReference>
<evidence type="ECO:0000256" key="8">
    <source>
        <dbReference type="SAM" id="Phobius"/>
    </source>
</evidence>
<feature type="transmembrane region" description="Helical" evidence="8">
    <location>
        <begin position="135"/>
        <end position="160"/>
    </location>
</feature>
<feature type="transmembrane region" description="Helical" evidence="8">
    <location>
        <begin position="324"/>
        <end position="345"/>
    </location>
</feature>
<protein>
    <submittedName>
        <fullName evidence="10">Glycosyltransferase family 39 protein</fullName>
    </submittedName>
</protein>
<keyword evidence="7 8" id="KW-0472">Membrane</keyword>
<dbReference type="KEGG" id="haad:MW046_10025"/>
<feature type="transmembrane region" description="Helical" evidence="8">
    <location>
        <begin position="381"/>
        <end position="402"/>
    </location>
</feature>
<evidence type="ECO:0000256" key="6">
    <source>
        <dbReference type="ARBA" id="ARBA00022989"/>
    </source>
</evidence>
<feature type="transmembrane region" description="Helical" evidence="8">
    <location>
        <begin position="172"/>
        <end position="190"/>
    </location>
</feature>
<name>A0A8U0A2R3_9EURY</name>
<dbReference type="EMBL" id="CP096019">
    <property type="protein sequence ID" value="UPM42293.1"/>
    <property type="molecule type" value="Genomic_DNA"/>
</dbReference>